<dbReference type="AlphaFoldDB" id="A0A2J8A3Q0"/>
<accession>A0A2J8A3Q0</accession>
<gene>
    <name evidence="1" type="ORF">TSOC_006402</name>
</gene>
<organism evidence="1 2">
    <name type="scientific">Tetrabaena socialis</name>
    <dbReference type="NCBI Taxonomy" id="47790"/>
    <lineage>
        <taxon>Eukaryota</taxon>
        <taxon>Viridiplantae</taxon>
        <taxon>Chlorophyta</taxon>
        <taxon>core chlorophytes</taxon>
        <taxon>Chlorophyceae</taxon>
        <taxon>CS clade</taxon>
        <taxon>Chlamydomonadales</taxon>
        <taxon>Tetrabaenaceae</taxon>
        <taxon>Tetrabaena</taxon>
    </lineage>
</organism>
<keyword evidence="2" id="KW-1185">Reference proteome</keyword>
<protein>
    <submittedName>
        <fullName evidence="1">Uncharacterized protein</fullName>
    </submittedName>
</protein>
<reference evidence="1 2" key="1">
    <citation type="journal article" date="2017" name="Mol. Biol. Evol.">
        <title>The 4-celled Tetrabaena socialis nuclear genome reveals the essential components for genetic control of cell number at the origin of multicellularity in the volvocine lineage.</title>
        <authorList>
            <person name="Featherston J."/>
            <person name="Arakaki Y."/>
            <person name="Hanschen E.R."/>
            <person name="Ferris P.J."/>
            <person name="Michod R.E."/>
            <person name="Olson B.J.S.C."/>
            <person name="Nozaki H."/>
            <person name="Durand P.M."/>
        </authorList>
    </citation>
    <scope>NUCLEOTIDE SEQUENCE [LARGE SCALE GENOMIC DNA]</scope>
    <source>
        <strain evidence="1 2">NIES-571</strain>
    </source>
</reference>
<evidence type="ECO:0000313" key="1">
    <source>
        <dbReference type="EMBL" id="PNH07155.1"/>
    </source>
</evidence>
<dbReference type="OrthoDB" id="195555at2759"/>
<name>A0A2J8A3Q0_9CHLO</name>
<proteinExistence type="predicted"/>
<dbReference type="Proteomes" id="UP000236333">
    <property type="component" value="Unassembled WGS sequence"/>
</dbReference>
<evidence type="ECO:0000313" key="2">
    <source>
        <dbReference type="Proteomes" id="UP000236333"/>
    </source>
</evidence>
<comment type="caution">
    <text evidence="1">The sequence shown here is derived from an EMBL/GenBank/DDBJ whole genome shotgun (WGS) entry which is preliminary data.</text>
</comment>
<dbReference type="EMBL" id="PGGS01000194">
    <property type="protein sequence ID" value="PNH07155.1"/>
    <property type="molecule type" value="Genomic_DNA"/>
</dbReference>
<sequence>MRWICIVQSVVYATPRREQSVISEDLRKAEIIINNRASQQLSPTDFVCAEFFRQITQASAQGFVGDYEVIARYSLQQQQQTASSPASSEAPEPGIAATAVPAQSSDLRPAGDAAARMAASPSVTPAAGAPVDAGATGVAAGVGAVVLVTQRVAAFLQPQDAAYFEAGNQAVALYDYTFTLRRVA</sequence>